<proteinExistence type="inferred from homology"/>
<dbReference type="InterPro" id="IPR003736">
    <property type="entry name" value="PAAI_dom"/>
</dbReference>
<dbReference type="InterPro" id="IPR029069">
    <property type="entry name" value="HotDog_dom_sf"/>
</dbReference>
<dbReference type="PANTHER" id="PTHR21660:SF1">
    <property type="entry name" value="ACYL-COENZYME A THIOESTERASE 13"/>
    <property type="match status" value="1"/>
</dbReference>
<comment type="similarity">
    <text evidence="1">Belongs to the thioesterase PaaI family.</text>
</comment>
<dbReference type="RefSeq" id="WP_128867485.1">
    <property type="nucleotide sequence ID" value="NZ_JAAVJF010000001.1"/>
</dbReference>
<sequence>MGWGKWLRSVDVYAINSFIQESEPIMAFLGYRIVELTEGRACAEFDGGQNTRRVGGVLHGGAIMVALDETMGLAALTVNDWEDQVTVELKVSFLEPGVKPPFRACGWVVRRGNRLAFVEGEVRDGDGRLIAKAFGTWYFLKRLVGEGK</sequence>
<evidence type="ECO:0000313" key="5">
    <source>
        <dbReference type="Proteomes" id="UP000554766"/>
    </source>
</evidence>
<organism evidence="4 5">
    <name type="scientific">Pyrobaculum arsenaticum</name>
    <dbReference type="NCBI Taxonomy" id="121277"/>
    <lineage>
        <taxon>Archaea</taxon>
        <taxon>Thermoproteota</taxon>
        <taxon>Thermoprotei</taxon>
        <taxon>Thermoproteales</taxon>
        <taxon>Thermoproteaceae</taxon>
        <taxon>Pyrobaculum</taxon>
    </lineage>
</organism>
<dbReference type="Gene3D" id="3.10.129.10">
    <property type="entry name" value="Hotdog Thioesterase"/>
    <property type="match status" value="1"/>
</dbReference>
<name>A0A7L4P892_9CREN</name>
<dbReference type="PANTHER" id="PTHR21660">
    <property type="entry name" value="THIOESTERASE SUPERFAMILY MEMBER-RELATED"/>
    <property type="match status" value="1"/>
</dbReference>
<accession>A0A7L4P892</accession>
<gene>
    <name evidence="4" type="ORF">HC235_03100</name>
</gene>
<dbReference type="EMBL" id="JAAVJF010000001">
    <property type="protein sequence ID" value="NYR14962.1"/>
    <property type="molecule type" value="Genomic_DNA"/>
</dbReference>
<protein>
    <submittedName>
        <fullName evidence="4">PaaI family thioesterase</fullName>
    </submittedName>
</protein>
<feature type="domain" description="Thioesterase" evidence="3">
    <location>
        <begin position="55"/>
        <end position="130"/>
    </location>
</feature>
<comment type="caution">
    <text evidence="4">The sequence shown here is derived from an EMBL/GenBank/DDBJ whole genome shotgun (WGS) entry which is preliminary data.</text>
</comment>
<evidence type="ECO:0000256" key="1">
    <source>
        <dbReference type="ARBA" id="ARBA00008324"/>
    </source>
</evidence>
<dbReference type="InterPro" id="IPR039298">
    <property type="entry name" value="ACOT13"/>
</dbReference>
<dbReference type="CDD" id="cd03443">
    <property type="entry name" value="PaaI_thioesterase"/>
    <property type="match status" value="1"/>
</dbReference>
<keyword evidence="2" id="KW-0378">Hydrolase</keyword>
<keyword evidence="5" id="KW-1185">Reference proteome</keyword>
<evidence type="ECO:0000313" key="4">
    <source>
        <dbReference type="EMBL" id="NYR14962.1"/>
    </source>
</evidence>
<dbReference type="NCBIfam" id="TIGR00369">
    <property type="entry name" value="unchar_dom_1"/>
    <property type="match status" value="1"/>
</dbReference>
<evidence type="ECO:0000256" key="2">
    <source>
        <dbReference type="ARBA" id="ARBA00022801"/>
    </source>
</evidence>
<reference evidence="4 5" key="1">
    <citation type="journal article" date="2020" name="Nat. Commun.">
        <title>The structures of two archaeal type IV pili illuminate evolutionary relationships.</title>
        <authorList>
            <person name="Wang F."/>
            <person name="Baquero D.P."/>
            <person name="Su Z."/>
            <person name="Beltran L.C."/>
            <person name="Prangishvili D."/>
            <person name="Krupovic M."/>
            <person name="Egelman E.H."/>
        </authorList>
    </citation>
    <scope>NUCLEOTIDE SEQUENCE [LARGE SCALE GENOMIC DNA]</scope>
    <source>
        <strain evidence="4 5">2GA</strain>
    </source>
</reference>
<dbReference type="SUPFAM" id="SSF54637">
    <property type="entry name" value="Thioesterase/thiol ester dehydrase-isomerase"/>
    <property type="match status" value="1"/>
</dbReference>
<dbReference type="InterPro" id="IPR006683">
    <property type="entry name" value="Thioestr_dom"/>
</dbReference>
<dbReference type="GO" id="GO:0047617">
    <property type="term" value="F:fatty acyl-CoA hydrolase activity"/>
    <property type="evidence" value="ECO:0007669"/>
    <property type="project" value="InterPro"/>
</dbReference>
<evidence type="ECO:0000259" key="3">
    <source>
        <dbReference type="Pfam" id="PF03061"/>
    </source>
</evidence>
<dbReference type="Proteomes" id="UP000554766">
    <property type="component" value="Unassembled WGS sequence"/>
</dbReference>
<dbReference type="AlphaFoldDB" id="A0A7L4P892"/>
<dbReference type="Pfam" id="PF03061">
    <property type="entry name" value="4HBT"/>
    <property type="match status" value="1"/>
</dbReference>